<feature type="domain" description="BsuBI/PstI restriction endonuclease HTH" evidence="1">
    <location>
        <begin position="2"/>
        <end position="69"/>
    </location>
</feature>
<dbReference type="Gene3D" id="1.10.10.1820">
    <property type="entry name" value="BsuBI/PstI restriction endonuclease-like"/>
    <property type="match status" value="1"/>
</dbReference>
<accession>A0A1I0WE33</accession>
<evidence type="ECO:0000259" key="1">
    <source>
        <dbReference type="Pfam" id="PF17728"/>
    </source>
</evidence>
<evidence type="ECO:0000313" key="3">
    <source>
        <dbReference type="Proteomes" id="UP000198838"/>
    </source>
</evidence>
<dbReference type="REBASE" id="251443">
    <property type="entry name" value="Aru5522ORF10431P"/>
</dbReference>
<keyword evidence="2" id="KW-0255">Endonuclease</keyword>
<dbReference type="RefSeq" id="WP_092870708.1">
    <property type="nucleotide sequence ID" value="NZ_FOJY01000004.1"/>
</dbReference>
<dbReference type="AlphaFoldDB" id="A0A1I0WE33"/>
<reference evidence="2 3" key="1">
    <citation type="submission" date="2016-10" db="EMBL/GenBank/DDBJ databases">
        <authorList>
            <person name="de Groot N.N."/>
        </authorList>
    </citation>
    <scope>NUCLEOTIDE SEQUENCE [LARGE SCALE GENOMIC DNA]</scope>
    <source>
        <strain evidence="2 3">DSM 5522</strain>
    </source>
</reference>
<dbReference type="Proteomes" id="UP000198838">
    <property type="component" value="Unassembled WGS sequence"/>
</dbReference>
<keyword evidence="2" id="KW-0378">Hydrolase</keyword>
<dbReference type="InterPro" id="IPR041962">
    <property type="entry name" value="BsuBI/PstI_N_sf"/>
</dbReference>
<dbReference type="EMBL" id="FOJY01000004">
    <property type="protein sequence ID" value="SFA87015.1"/>
    <property type="molecule type" value="Genomic_DNA"/>
</dbReference>
<sequence>MSKIDEARKFLEDIGMPKAQQSDICALSLLAMAGIKPSNEWKSASNEWIRIHDIIAFVNQNYGTTYAEKALYPERDTPKIFSIPEVETRRPVTLDASTFAKTSV</sequence>
<dbReference type="Pfam" id="PF17728">
    <property type="entry name" value="BsuBI_PstI_RE_N"/>
    <property type="match status" value="1"/>
</dbReference>
<dbReference type="OrthoDB" id="9798907at2"/>
<organism evidence="2 3">
    <name type="scientific">Acetitomaculum ruminis DSM 5522</name>
    <dbReference type="NCBI Taxonomy" id="1120918"/>
    <lineage>
        <taxon>Bacteria</taxon>
        <taxon>Bacillati</taxon>
        <taxon>Bacillota</taxon>
        <taxon>Clostridia</taxon>
        <taxon>Lachnospirales</taxon>
        <taxon>Lachnospiraceae</taxon>
        <taxon>Acetitomaculum</taxon>
    </lineage>
</organism>
<gene>
    <name evidence="2" type="ORF">SAMN05216249_10430</name>
</gene>
<dbReference type="GO" id="GO:0004519">
    <property type="term" value="F:endonuclease activity"/>
    <property type="evidence" value="ECO:0007669"/>
    <property type="project" value="UniProtKB-KW"/>
</dbReference>
<dbReference type="STRING" id="1120918.SAMN05216249_10430"/>
<keyword evidence="2" id="KW-0540">Nuclease</keyword>
<keyword evidence="3" id="KW-1185">Reference proteome</keyword>
<protein>
    <submittedName>
        <fullName evidence="2">BsuBI/PstI restriction endonuclease C-terminus</fullName>
    </submittedName>
</protein>
<name>A0A1I0WE33_9FIRM</name>
<proteinExistence type="predicted"/>
<evidence type="ECO:0000313" key="2">
    <source>
        <dbReference type="EMBL" id="SFA87015.1"/>
    </source>
</evidence>
<dbReference type="InterPro" id="IPR041454">
    <property type="entry name" value="BsuBI/PstI_N"/>
</dbReference>